<proteinExistence type="predicted"/>
<dbReference type="InterPro" id="IPR008254">
    <property type="entry name" value="Flavodoxin/NO_synth"/>
</dbReference>
<organism evidence="2 3">
    <name type="scientific">Riccia fluitans</name>
    <dbReference type="NCBI Taxonomy" id="41844"/>
    <lineage>
        <taxon>Eukaryota</taxon>
        <taxon>Viridiplantae</taxon>
        <taxon>Streptophyta</taxon>
        <taxon>Embryophyta</taxon>
        <taxon>Marchantiophyta</taxon>
        <taxon>Marchantiopsida</taxon>
        <taxon>Marchantiidae</taxon>
        <taxon>Marchantiales</taxon>
        <taxon>Ricciaceae</taxon>
        <taxon>Riccia</taxon>
    </lineage>
</organism>
<dbReference type="AlphaFoldDB" id="A0ABD1Y9W1"/>
<dbReference type="Gene3D" id="3.40.50.360">
    <property type="match status" value="1"/>
</dbReference>
<evidence type="ECO:0000313" key="3">
    <source>
        <dbReference type="Proteomes" id="UP001605036"/>
    </source>
</evidence>
<dbReference type="EMBL" id="JBHFFA010000006">
    <property type="protein sequence ID" value="KAL2623556.1"/>
    <property type="molecule type" value="Genomic_DNA"/>
</dbReference>
<dbReference type="PROSITE" id="PS50902">
    <property type="entry name" value="FLAVODOXIN_LIKE"/>
    <property type="match status" value="1"/>
</dbReference>
<name>A0ABD1Y9W1_9MARC</name>
<evidence type="ECO:0000313" key="2">
    <source>
        <dbReference type="EMBL" id="KAL2623556.1"/>
    </source>
</evidence>
<keyword evidence="3" id="KW-1185">Reference proteome</keyword>
<gene>
    <name evidence="2" type="ORF">R1flu_003761</name>
</gene>
<accession>A0ABD1Y9W1</accession>
<reference evidence="2 3" key="1">
    <citation type="submission" date="2024-09" db="EMBL/GenBank/DDBJ databases">
        <title>Chromosome-scale assembly of Riccia fluitans.</title>
        <authorList>
            <person name="Paukszto L."/>
            <person name="Sawicki J."/>
            <person name="Karawczyk K."/>
            <person name="Piernik-Szablinska J."/>
            <person name="Szczecinska M."/>
            <person name="Mazdziarz M."/>
        </authorList>
    </citation>
    <scope>NUCLEOTIDE SEQUENCE [LARGE SCALE GENOMIC DNA]</scope>
    <source>
        <strain evidence="2">Rf_01</strain>
        <tissue evidence="2">Aerial parts of the thallus</tissue>
    </source>
</reference>
<feature type="domain" description="Flavodoxin-like" evidence="1">
    <location>
        <begin position="44"/>
        <end position="85"/>
    </location>
</feature>
<dbReference type="SUPFAM" id="SSF52218">
    <property type="entry name" value="Flavoproteins"/>
    <property type="match status" value="1"/>
</dbReference>
<protein>
    <recommendedName>
        <fullName evidence="1">Flavodoxin-like domain-containing protein</fullName>
    </recommendedName>
</protein>
<comment type="caution">
    <text evidence="2">The sequence shown here is derived from an EMBL/GenBank/DDBJ whole genome shotgun (WGS) entry which is preliminary data.</text>
</comment>
<dbReference type="Proteomes" id="UP001605036">
    <property type="component" value="Unassembled WGS sequence"/>
</dbReference>
<evidence type="ECO:0000259" key="1">
    <source>
        <dbReference type="PROSITE" id="PS50902"/>
    </source>
</evidence>
<dbReference type="InterPro" id="IPR029039">
    <property type="entry name" value="Flavoprotein-like_sf"/>
</dbReference>
<sequence length="85" mass="9729">MPRTSKLMLEFSAKVESQGRRGRGDRRTAAVDVNRRSMDNKRRLLVLYATDTGNAQDVAERIVRKANVAIVQLFLHSTFSYELVF</sequence>